<dbReference type="Gene3D" id="3.40.50.10490">
    <property type="entry name" value="Glucose-6-phosphate isomerase like protein, domain 1"/>
    <property type="match status" value="1"/>
</dbReference>
<organism evidence="2 3">
    <name type="scientific">Salipiger marinus</name>
    <dbReference type="NCBI Taxonomy" id="555512"/>
    <lineage>
        <taxon>Bacteria</taxon>
        <taxon>Pseudomonadati</taxon>
        <taxon>Pseudomonadota</taxon>
        <taxon>Alphaproteobacteria</taxon>
        <taxon>Rhodobacterales</taxon>
        <taxon>Roseobacteraceae</taxon>
        <taxon>Salipiger</taxon>
    </lineage>
</organism>
<evidence type="ECO:0000313" key="3">
    <source>
        <dbReference type="Proteomes" id="UP000199093"/>
    </source>
</evidence>
<dbReference type="PANTHER" id="PTHR30514:SF18">
    <property type="entry name" value="RPIR-FAMILY TRANSCRIPTIONAL REGULATOR"/>
    <property type="match status" value="1"/>
</dbReference>
<dbReference type="GO" id="GO:1901135">
    <property type="term" value="P:carbohydrate derivative metabolic process"/>
    <property type="evidence" value="ECO:0007669"/>
    <property type="project" value="InterPro"/>
</dbReference>
<dbReference type="GO" id="GO:0097367">
    <property type="term" value="F:carbohydrate derivative binding"/>
    <property type="evidence" value="ECO:0007669"/>
    <property type="project" value="InterPro"/>
</dbReference>
<dbReference type="OrthoDB" id="3237351at2"/>
<dbReference type="PANTHER" id="PTHR30514">
    <property type="entry name" value="GLUCOKINASE"/>
    <property type="match status" value="1"/>
</dbReference>
<keyword evidence="3" id="KW-1185">Reference proteome</keyword>
<feature type="domain" description="HTH rpiR-type" evidence="1">
    <location>
        <begin position="5"/>
        <end position="81"/>
    </location>
</feature>
<dbReference type="EMBL" id="FNEJ01000004">
    <property type="protein sequence ID" value="SDI39475.1"/>
    <property type="molecule type" value="Genomic_DNA"/>
</dbReference>
<proteinExistence type="predicted"/>
<dbReference type="InterPro" id="IPR047640">
    <property type="entry name" value="RpiR-like"/>
</dbReference>
<dbReference type="InterPro" id="IPR036388">
    <property type="entry name" value="WH-like_DNA-bd_sf"/>
</dbReference>
<dbReference type="InterPro" id="IPR046348">
    <property type="entry name" value="SIS_dom_sf"/>
</dbReference>
<dbReference type="Pfam" id="PF01418">
    <property type="entry name" value="HTH_6"/>
    <property type="match status" value="1"/>
</dbReference>
<reference evidence="2 3" key="1">
    <citation type="submission" date="2016-10" db="EMBL/GenBank/DDBJ databases">
        <authorList>
            <person name="de Groot N.N."/>
        </authorList>
    </citation>
    <scope>NUCLEOTIDE SEQUENCE [LARGE SCALE GENOMIC DNA]</scope>
    <source>
        <strain evidence="2 3">DSM 26424</strain>
    </source>
</reference>
<dbReference type="STRING" id="555512.SAMN04487993_100479"/>
<dbReference type="RefSeq" id="WP_089844817.1">
    <property type="nucleotide sequence ID" value="NZ_FNEJ01000004.1"/>
</dbReference>
<dbReference type="InterPro" id="IPR009057">
    <property type="entry name" value="Homeodomain-like_sf"/>
</dbReference>
<name>A0A1G8K7P6_9RHOB</name>
<accession>A0A1G8K7P6</accession>
<dbReference type="SUPFAM" id="SSF53697">
    <property type="entry name" value="SIS domain"/>
    <property type="match status" value="1"/>
</dbReference>
<sequence>MAQAMDMMARIRDRAVVLTQSEERLVAELVKAPRDVALLSAAAFAERAGLHEATCSRLARKLGYDSYAAFRRAMQQAYLGGEPATRMASTLSEAGEDPLRHLIALETASLGRLTDHVDAAQIAAAAEILDGRRVFVFAHGNASVLAAQAERRLQRMAVDVRMLEGSARDLAETALGITGQDAVLLFAFRHQPPGYAALMDRARQVGARTLVIADEVGPLLRPAAEGMLAAPRTGVPDGFQTLTVPMLILNALILALGRRSEAISSLSDLGALIASFEADGVTRK</sequence>
<dbReference type="SUPFAM" id="SSF46689">
    <property type="entry name" value="Homeodomain-like"/>
    <property type="match status" value="1"/>
</dbReference>
<dbReference type="Gene3D" id="1.10.10.10">
    <property type="entry name" value="Winged helix-like DNA-binding domain superfamily/Winged helix DNA-binding domain"/>
    <property type="match status" value="1"/>
</dbReference>
<gene>
    <name evidence="2" type="ORF">SAMN04487993_100479</name>
</gene>
<dbReference type="GO" id="GO:0003700">
    <property type="term" value="F:DNA-binding transcription factor activity"/>
    <property type="evidence" value="ECO:0007669"/>
    <property type="project" value="InterPro"/>
</dbReference>
<evidence type="ECO:0000259" key="1">
    <source>
        <dbReference type="PROSITE" id="PS51071"/>
    </source>
</evidence>
<dbReference type="PROSITE" id="PS51071">
    <property type="entry name" value="HTH_RPIR"/>
    <property type="match status" value="1"/>
</dbReference>
<dbReference type="InterPro" id="IPR000281">
    <property type="entry name" value="HTH_RpiR"/>
</dbReference>
<evidence type="ECO:0000313" key="2">
    <source>
        <dbReference type="EMBL" id="SDI39475.1"/>
    </source>
</evidence>
<dbReference type="GO" id="GO:0003677">
    <property type="term" value="F:DNA binding"/>
    <property type="evidence" value="ECO:0007669"/>
    <property type="project" value="InterPro"/>
</dbReference>
<dbReference type="AlphaFoldDB" id="A0A1G8K7P6"/>
<protein>
    <submittedName>
        <fullName evidence="2">Transcriptional regulator, RpiR family</fullName>
    </submittedName>
</protein>
<dbReference type="Proteomes" id="UP000199093">
    <property type="component" value="Unassembled WGS sequence"/>
</dbReference>